<dbReference type="Proteomes" id="UP000541558">
    <property type="component" value="Unassembled WGS sequence"/>
</dbReference>
<dbReference type="SUPFAM" id="SSF47060">
    <property type="entry name" value="S15/NS1 RNA-binding domain"/>
    <property type="match status" value="1"/>
</dbReference>
<dbReference type="SMART" id="SM01387">
    <property type="entry name" value="Ribosomal_S15"/>
    <property type="match status" value="1"/>
</dbReference>
<evidence type="ECO:0000256" key="4">
    <source>
        <dbReference type="RuleBase" id="RU003919"/>
    </source>
</evidence>
<proteinExistence type="inferred from homology"/>
<protein>
    <submittedName>
        <fullName evidence="5">Uncharacterized protein</fullName>
    </submittedName>
</protein>
<evidence type="ECO:0000256" key="1">
    <source>
        <dbReference type="ARBA" id="ARBA00008434"/>
    </source>
</evidence>
<dbReference type="Pfam" id="PF00312">
    <property type="entry name" value="Ribosomal_S15"/>
    <property type="match status" value="1"/>
</dbReference>
<dbReference type="GO" id="GO:1990904">
    <property type="term" value="C:ribonucleoprotein complex"/>
    <property type="evidence" value="ECO:0007669"/>
    <property type="project" value="UniProtKB-KW"/>
</dbReference>
<evidence type="ECO:0000256" key="2">
    <source>
        <dbReference type="ARBA" id="ARBA00022980"/>
    </source>
</evidence>
<dbReference type="PANTHER" id="PTHR23321">
    <property type="entry name" value="RIBOSOMAL PROTEIN S15, BACTERIAL AND ORGANELLAR"/>
    <property type="match status" value="1"/>
</dbReference>
<reference evidence="5 6" key="1">
    <citation type="journal article" date="2020" name="ISME J.">
        <title>Uncovering the hidden diversity of litter-decomposition mechanisms in mushroom-forming fungi.</title>
        <authorList>
            <person name="Floudas D."/>
            <person name="Bentzer J."/>
            <person name="Ahren D."/>
            <person name="Johansson T."/>
            <person name="Persson P."/>
            <person name="Tunlid A."/>
        </authorList>
    </citation>
    <scope>NUCLEOTIDE SEQUENCE [LARGE SCALE GENOMIC DNA]</scope>
    <source>
        <strain evidence="5 6">CBS 175.51</strain>
    </source>
</reference>
<evidence type="ECO:0000313" key="5">
    <source>
        <dbReference type="EMBL" id="KAF5336608.1"/>
    </source>
</evidence>
<organism evidence="5 6">
    <name type="scientific">Ephemerocybe angulata</name>
    <dbReference type="NCBI Taxonomy" id="980116"/>
    <lineage>
        <taxon>Eukaryota</taxon>
        <taxon>Fungi</taxon>
        <taxon>Dikarya</taxon>
        <taxon>Basidiomycota</taxon>
        <taxon>Agaricomycotina</taxon>
        <taxon>Agaricomycetes</taxon>
        <taxon>Agaricomycetidae</taxon>
        <taxon>Agaricales</taxon>
        <taxon>Agaricineae</taxon>
        <taxon>Psathyrellaceae</taxon>
        <taxon>Ephemerocybe</taxon>
    </lineage>
</organism>
<keyword evidence="6" id="KW-1185">Reference proteome</keyword>
<evidence type="ECO:0000313" key="6">
    <source>
        <dbReference type="Proteomes" id="UP000541558"/>
    </source>
</evidence>
<comment type="similarity">
    <text evidence="1 4">Belongs to the universal ribosomal protein uS15 family.</text>
</comment>
<dbReference type="GO" id="GO:0003735">
    <property type="term" value="F:structural constituent of ribosome"/>
    <property type="evidence" value="ECO:0007669"/>
    <property type="project" value="InterPro"/>
</dbReference>
<sequence>MLRTFLPTFRGFHTSSVNLASARKQASSVIRKKNILQKTKRTQEALADRPSVVLGTRPSEEAVKWPNCDLAKILVNEELLHAPNPVASSSTAASSSTLQPLETPIGEVHVPVQPAFGVAEAEKELLFNYLPRISAEAKVLPGSPSPIASGRDIIPLDKKMARAEKEEVKKADAFARVIDLRNANAAGIAFENRRRIIEAFSTPENPFDPGRAEVQAALKTYQIRKLWTHLTTFRRDVGNRLGLRKLVHERAKILRYLRNTNRDRYEIVLERLALEPAAVEGELIV</sequence>
<dbReference type="AlphaFoldDB" id="A0A8H5C9F7"/>
<dbReference type="PANTHER" id="PTHR23321:SF26">
    <property type="entry name" value="SMALL RIBOSOMAL SUBUNIT PROTEIN US15M"/>
    <property type="match status" value="1"/>
</dbReference>
<dbReference type="OrthoDB" id="441444at2759"/>
<dbReference type="GO" id="GO:0006412">
    <property type="term" value="P:translation"/>
    <property type="evidence" value="ECO:0007669"/>
    <property type="project" value="InterPro"/>
</dbReference>
<dbReference type="InterPro" id="IPR005290">
    <property type="entry name" value="Ribosomal_uS15_bac-type"/>
</dbReference>
<dbReference type="GO" id="GO:0005737">
    <property type="term" value="C:cytoplasm"/>
    <property type="evidence" value="ECO:0007669"/>
    <property type="project" value="UniProtKB-ARBA"/>
</dbReference>
<evidence type="ECO:0000256" key="3">
    <source>
        <dbReference type="ARBA" id="ARBA00023274"/>
    </source>
</evidence>
<comment type="caution">
    <text evidence="5">The sequence shown here is derived from an EMBL/GenBank/DDBJ whole genome shotgun (WGS) entry which is preliminary data.</text>
</comment>
<keyword evidence="2 4" id="KW-0689">Ribosomal protein</keyword>
<dbReference type="PROSITE" id="PS00362">
    <property type="entry name" value="RIBOSOMAL_S15"/>
    <property type="match status" value="1"/>
</dbReference>
<accession>A0A8H5C9F7</accession>
<dbReference type="EMBL" id="JAACJK010000058">
    <property type="protein sequence ID" value="KAF5336608.1"/>
    <property type="molecule type" value="Genomic_DNA"/>
</dbReference>
<dbReference type="Gene3D" id="1.10.287.10">
    <property type="entry name" value="S15/NS1, RNA-binding"/>
    <property type="match status" value="1"/>
</dbReference>
<gene>
    <name evidence="5" type="ORF">D9611_006455</name>
</gene>
<dbReference type="InterPro" id="IPR009068">
    <property type="entry name" value="uS15_NS1_RNA-bd_sf"/>
</dbReference>
<dbReference type="InterPro" id="IPR000589">
    <property type="entry name" value="Ribosomal_uS15"/>
</dbReference>
<dbReference type="GO" id="GO:0005840">
    <property type="term" value="C:ribosome"/>
    <property type="evidence" value="ECO:0007669"/>
    <property type="project" value="UniProtKB-KW"/>
</dbReference>
<name>A0A8H5C9F7_9AGAR</name>
<keyword evidence="3 4" id="KW-0687">Ribonucleoprotein</keyword>
<dbReference type="HAMAP" id="MF_01343_B">
    <property type="entry name" value="Ribosomal_uS15_B"/>
    <property type="match status" value="1"/>
</dbReference>